<keyword evidence="2" id="KW-1185">Reference proteome</keyword>
<accession>A0A975GK03</accession>
<dbReference type="KEGG" id="dmm:dnm_000790"/>
<dbReference type="EMBL" id="CP061800">
    <property type="protein sequence ID" value="QTA84087.1"/>
    <property type="molecule type" value="Genomic_DNA"/>
</dbReference>
<protein>
    <submittedName>
        <fullName evidence="1">Uncharacterized protein</fullName>
    </submittedName>
</protein>
<name>A0A975GK03_9BACT</name>
<reference evidence="1" key="1">
    <citation type="journal article" date="2021" name="Microb. Physiol.">
        <title>Proteogenomic Insights into the Physiology of Marine, Sulfate-Reducing, Filamentous Desulfonema limicola and Desulfonema magnum.</title>
        <authorList>
            <person name="Schnaars V."/>
            <person name="Wohlbrand L."/>
            <person name="Scheve S."/>
            <person name="Hinrichs C."/>
            <person name="Reinhardt R."/>
            <person name="Rabus R."/>
        </authorList>
    </citation>
    <scope>NUCLEOTIDE SEQUENCE</scope>
    <source>
        <strain evidence="1">4be13</strain>
    </source>
</reference>
<organism evidence="1 2">
    <name type="scientific">Desulfonema magnum</name>
    <dbReference type="NCBI Taxonomy" id="45655"/>
    <lineage>
        <taxon>Bacteria</taxon>
        <taxon>Pseudomonadati</taxon>
        <taxon>Thermodesulfobacteriota</taxon>
        <taxon>Desulfobacteria</taxon>
        <taxon>Desulfobacterales</taxon>
        <taxon>Desulfococcaceae</taxon>
        <taxon>Desulfonema</taxon>
    </lineage>
</organism>
<proteinExistence type="predicted"/>
<gene>
    <name evidence="1" type="ORF">dnm_000790</name>
</gene>
<dbReference type="AlphaFoldDB" id="A0A975GK03"/>
<evidence type="ECO:0000313" key="1">
    <source>
        <dbReference type="EMBL" id="QTA84087.1"/>
    </source>
</evidence>
<dbReference type="Proteomes" id="UP000663722">
    <property type="component" value="Chromosome"/>
</dbReference>
<sequence length="44" mass="5154">MNLQIKIEGTTSSPAQAFLRPVQIWVSRWLLKSDFPIQTVRIQR</sequence>
<evidence type="ECO:0000313" key="2">
    <source>
        <dbReference type="Proteomes" id="UP000663722"/>
    </source>
</evidence>